<evidence type="ECO:0000313" key="3">
    <source>
        <dbReference type="Proteomes" id="UP000727056"/>
    </source>
</evidence>
<dbReference type="RefSeq" id="WP_168090407.1">
    <property type="nucleotide sequence ID" value="NZ_BHZH01000135.1"/>
</dbReference>
<sequence length="259" mass="26958">MPRRPLLTAASPLAVAGLLLVAGLSMTGCSAQRVSVDGEQRSFTVEAEELVVDSGNTDVTVVPDASLDGEVLVTRWFDVTAVASDASVDWEMDDGGRLTFRVDCSGMAARCSARHEVAVPEALDVRVEGRNGALAAEGLTASLHLTTRNGTIEVTDAAGPVALHSRNGSIDASGLTAAEVRAHTRNGSIELHVARAPDLLEAATLNGSARIEVPGDAAYRVETENRNGRVTSSVEEGGTQHLISLSTRNGTVTVVPHDG</sequence>
<comment type="caution">
    <text evidence="2">The sequence shown here is derived from an EMBL/GenBank/DDBJ whole genome shotgun (WGS) entry which is preliminary data.</text>
</comment>
<dbReference type="PROSITE" id="PS51257">
    <property type="entry name" value="PROKAR_LIPOPROTEIN"/>
    <property type="match status" value="1"/>
</dbReference>
<feature type="domain" description="DUF4097" evidence="1">
    <location>
        <begin position="93"/>
        <end position="253"/>
    </location>
</feature>
<dbReference type="EMBL" id="JAAVJC010000406">
    <property type="protein sequence ID" value="NJQ17777.1"/>
    <property type="molecule type" value="Genomic_DNA"/>
</dbReference>
<reference evidence="2 3" key="1">
    <citation type="submission" date="2020-03" db="EMBL/GenBank/DDBJ databases">
        <title>Draft genome of Streptomyces sp. ventii, isolated from the Axial Seamount in the Pacific Ocean, and resequencing of the two type strains Streptomyces lonarensis strain NCL 716 and Streptomyces bohaiensis strain 11A07.</title>
        <authorList>
            <person name="Loughran R.M."/>
            <person name="Pfannmuller K.M."/>
            <person name="Wasson B.J."/>
            <person name="Deadmond M.C."/>
            <person name="Paddock B.E."/>
            <person name="Koyack M.J."/>
            <person name="Gallegos D.A."/>
            <person name="Mitchell E.A."/>
            <person name="Ushijima B."/>
            <person name="Saw J.H."/>
            <person name="Mcphail K.L."/>
            <person name="Videau P."/>
        </authorList>
    </citation>
    <scope>NUCLEOTIDE SEQUENCE [LARGE SCALE GENOMIC DNA]</scope>
    <source>
        <strain evidence="2 3">11A07</strain>
    </source>
</reference>
<dbReference type="InterPro" id="IPR025164">
    <property type="entry name" value="Toastrack_DUF4097"/>
</dbReference>
<gene>
    <name evidence="2" type="ORF">HCN52_23290</name>
</gene>
<proteinExistence type="predicted"/>
<dbReference type="Gene3D" id="2.160.20.120">
    <property type="match status" value="1"/>
</dbReference>
<organism evidence="2 3">
    <name type="scientific">Streptomyces bohaiensis</name>
    <dbReference type="NCBI Taxonomy" id="1431344"/>
    <lineage>
        <taxon>Bacteria</taxon>
        <taxon>Bacillati</taxon>
        <taxon>Actinomycetota</taxon>
        <taxon>Actinomycetes</taxon>
        <taxon>Kitasatosporales</taxon>
        <taxon>Streptomycetaceae</taxon>
        <taxon>Streptomyces</taxon>
    </lineage>
</organism>
<evidence type="ECO:0000313" key="2">
    <source>
        <dbReference type="EMBL" id="NJQ17777.1"/>
    </source>
</evidence>
<accession>A0ABX1CFF5</accession>
<protein>
    <submittedName>
        <fullName evidence="2">DUF4097 domain-containing protein</fullName>
    </submittedName>
</protein>
<name>A0ABX1CFF5_9ACTN</name>
<keyword evidence="3" id="KW-1185">Reference proteome</keyword>
<dbReference type="Pfam" id="PF13349">
    <property type="entry name" value="DUF4097"/>
    <property type="match status" value="1"/>
</dbReference>
<evidence type="ECO:0000259" key="1">
    <source>
        <dbReference type="Pfam" id="PF13349"/>
    </source>
</evidence>
<dbReference type="Proteomes" id="UP000727056">
    <property type="component" value="Unassembled WGS sequence"/>
</dbReference>